<proteinExistence type="predicted"/>
<keyword evidence="1" id="KW-1133">Transmembrane helix</keyword>
<feature type="domain" description="NADPH-dependent FMN reductase-like" evidence="2">
    <location>
        <begin position="115"/>
        <end position="191"/>
    </location>
</feature>
<evidence type="ECO:0000256" key="1">
    <source>
        <dbReference type="SAM" id="Phobius"/>
    </source>
</evidence>
<dbReference type="AlphaFoldDB" id="A0AAV8UJU9"/>
<evidence type="ECO:0000259" key="2">
    <source>
        <dbReference type="Pfam" id="PF03358"/>
    </source>
</evidence>
<keyword evidence="4" id="KW-1185">Reference proteome</keyword>
<comment type="caution">
    <text evidence="3">The sequence shown here is derived from an EMBL/GenBank/DDBJ whole genome shotgun (WGS) entry which is preliminary data.</text>
</comment>
<dbReference type="GO" id="GO:0016491">
    <property type="term" value="F:oxidoreductase activity"/>
    <property type="evidence" value="ECO:0007669"/>
    <property type="project" value="InterPro"/>
</dbReference>
<evidence type="ECO:0000313" key="3">
    <source>
        <dbReference type="EMBL" id="KAJ8902639.1"/>
    </source>
</evidence>
<dbReference type="SUPFAM" id="SSF52218">
    <property type="entry name" value="Flavoproteins"/>
    <property type="match status" value="1"/>
</dbReference>
<dbReference type="EMBL" id="JAMWBK010000008">
    <property type="protein sequence ID" value="KAJ8902639.1"/>
    <property type="molecule type" value="Genomic_DNA"/>
</dbReference>
<sequence length="226" mass="24378">MMEVACQSERASLLSTTTGRSRIVINRLLLSLSTVFLVFGLFMWSSGGAIVRDSFEGVGRRSSSKQVHILVISLPESEHPNSHRMARHVLDGARSVVGLDSAKLLESNKVDFEKDILSWSDAVVVGSPVYMANPHPKILELFGNWNFSKDLSGKVGAAFVSGGGISGGQEHVLTALLMALLEYRMMIVGGERWTEAFGAAAVALFLSKAEGLGRRVASVTLKLNNC</sequence>
<dbReference type="Pfam" id="PF03358">
    <property type="entry name" value="FMN_red"/>
    <property type="match status" value="1"/>
</dbReference>
<evidence type="ECO:0000313" key="4">
    <source>
        <dbReference type="Proteomes" id="UP001157974"/>
    </source>
</evidence>
<keyword evidence="1" id="KW-0472">Membrane</keyword>
<accession>A0AAV8UJU9</accession>
<name>A0AAV8UJU9_9RHOD</name>
<feature type="transmembrane region" description="Helical" evidence="1">
    <location>
        <begin position="24"/>
        <end position="44"/>
    </location>
</feature>
<organism evidence="3 4">
    <name type="scientific">Rhodosorus marinus</name>
    <dbReference type="NCBI Taxonomy" id="101924"/>
    <lineage>
        <taxon>Eukaryota</taxon>
        <taxon>Rhodophyta</taxon>
        <taxon>Stylonematophyceae</taxon>
        <taxon>Stylonematales</taxon>
        <taxon>Stylonemataceae</taxon>
        <taxon>Rhodosorus</taxon>
    </lineage>
</organism>
<protein>
    <recommendedName>
        <fullName evidence="2">NADPH-dependent FMN reductase-like domain-containing protein</fullName>
    </recommendedName>
</protein>
<dbReference type="InterPro" id="IPR005025">
    <property type="entry name" value="FMN_Rdtase-like_dom"/>
</dbReference>
<dbReference type="Proteomes" id="UP001157974">
    <property type="component" value="Unassembled WGS sequence"/>
</dbReference>
<reference evidence="3 4" key="1">
    <citation type="journal article" date="2023" name="Nat. Commun.">
        <title>Origin of minicircular mitochondrial genomes in red algae.</title>
        <authorList>
            <person name="Lee Y."/>
            <person name="Cho C.H."/>
            <person name="Lee Y.M."/>
            <person name="Park S.I."/>
            <person name="Yang J.H."/>
            <person name="West J.A."/>
            <person name="Bhattacharya D."/>
            <person name="Yoon H.S."/>
        </authorList>
    </citation>
    <scope>NUCLEOTIDE SEQUENCE [LARGE SCALE GENOMIC DNA]</scope>
    <source>
        <strain evidence="3 4">CCMP1338</strain>
        <tissue evidence="3">Whole cell</tissue>
    </source>
</reference>
<dbReference type="InterPro" id="IPR029039">
    <property type="entry name" value="Flavoprotein-like_sf"/>
</dbReference>
<dbReference type="Gene3D" id="3.40.50.360">
    <property type="match status" value="1"/>
</dbReference>
<gene>
    <name evidence="3" type="ORF">NDN08_005959</name>
</gene>
<keyword evidence="1" id="KW-0812">Transmembrane</keyword>